<comment type="caution">
    <text evidence="2">The sequence shown here is derived from an EMBL/GenBank/DDBJ whole genome shotgun (WGS) entry which is preliminary data.</text>
</comment>
<dbReference type="Proteomes" id="UP000178377">
    <property type="component" value="Unassembled WGS sequence"/>
</dbReference>
<protein>
    <recommendedName>
        <fullName evidence="4">DUF4352 domain-containing protein</fullName>
    </recommendedName>
</protein>
<evidence type="ECO:0008006" key="4">
    <source>
        <dbReference type="Google" id="ProtNLM"/>
    </source>
</evidence>
<dbReference type="EMBL" id="MFEO01000027">
    <property type="protein sequence ID" value="OGE88949.1"/>
    <property type="molecule type" value="Genomic_DNA"/>
</dbReference>
<evidence type="ECO:0000256" key="1">
    <source>
        <dbReference type="SAM" id="Phobius"/>
    </source>
</evidence>
<keyword evidence="1" id="KW-0472">Membrane</keyword>
<name>A0A1F5PG70_9BACT</name>
<dbReference type="STRING" id="1817828.A2722_04355"/>
<evidence type="ECO:0000313" key="2">
    <source>
        <dbReference type="EMBL" id="OGE88949.1"/>
    </source>
</evidence>
<gene>
    <name evidence="2" type="ORF">A2722_04355</name>
</gene>
<feature type="transmembrane region" description="Helical" evidence="1">
    <location>
        <begin position="21"/>
        <end position="40"/>
    </location>
</feature>
<proteinExistence type="predicted"/>
<organism evidence="2 3">
    <name type="scientific">Candidatus Doudnabacteria bacterium RIFCSPHIGHO2_01_FULL_50_11</name>
    <dbReference type="NCBI Taxonomy" id="1817828"/>
    <lineage>
        <taxon>Bacteria</taxon>
        <taxon>Candidatus Doudnaibacteriota</taxon>
    </lineage>
</organism>
<sequence>MALQQFIRSLQHRPYEQRVRFLWVGSIISACILILVWVGLSKLSARGGSWTDNKLFHAISQQLNLAKEKFPNLTATKNPATPEAAAGLPENFQVVQIRSFSQNKIQHQLVINFIASNPTEDIMTFLNAGRSNIYLQDGEARLQPTSIKAGDLPYPSKILSQTSYPGQAVFPLPEDPQVTLIIEGMIMQDHPDILFSQALPLDLTKPATSGSADVTKPRE</sequence>
<accession>A0A1F5PG70</accession>
<dbReference type="AlphaFoldDB" id="A0A1F5PG70"/>
<reference evidence="2 3" key="1">
    <citation type="journal article" date="2016" name="Nat. Commun.">
        <title>Thousands of microbial genomes shed light on interconnected biogeochemical processes in an aquifer system.</title>
        <authorList>
            <person name="Anantharaman K."/>
            <person name="Brown C.T."/>
            <person name="Hug L.A."/>
            <person name="Sharon I."/>
            <person name="Castelle C.J."/>
            <person name="Probst A.J."/>
            <person name="Thomas B.C."/>
            <person name="Singh A."/>
            <person name="Wilkins M.J."/>
            <person name="Karaoz U."/>
            <person name="Brodie E.L."/>
            <person name="Williams K.H."/>
            <person name="Hubbard S.S."/>
            <person name="Banfield J.F."/>
        </authorList>
    </citation>
    <scope>NUCLEOTIDE SEQUENCE [LARGE SCALE GENOMIC DNA]</scope>
</reference>
<evidence type="ECO:0000313" key="3">
    <source>
        <dbReference type="Proteomes" id="UP000178377"/>
    </source>
</evidence>
<keyword evidence="1" id="KW-0812">Transmembrane</keyword>
<keyword evidence="1" id="KW-1133">Transmembrane helix</keyword>